<evidence type="ECO:0000313" key="3">
    <source>
        <dbReference type="Proteomes" id="UP000189935"/>
    </source>
</evidence>
<organism evidence="2 3">
    <name type="scientific">Bradyrhizobium lablabi</name>
    <dbReference type="NCBI Taxonomy" id="722472"/>
    <lineage>
        <taxon>Bacteria</taxon>
        <taxon>Pseudomonadati</taxon>
        <taxon>Pseudomonadota</taxon>
        <taxon>Alphaproteobacteria</taxon>
        <taxon>Hyphomicrobiales</taxon>
        <taxon>Nitrobacteraceae</taxon>
        <taxon>Bradyrhizobium</taxon>
    </lineage>
</organism>
<gene>
    <name evidence="2" type="ORF">SAMN05444159_6863</name>
</gene>
<dbReference type="AlphaFoldDB" id="A0A1M7DM05"/>
<dbReference type="EMBL" id="LT670844">
    <property type="protein sequence ID" value="SHL80536.1"/>
    <property type="molecule type" value="Genomic_DNA"/>
</dbReference>
<proteinExistence type="predicted"/>
<protein>
    <submittedName>
        <fullName evidence="2">Uncharacterized protein</fullName>
    </submittedName>
</protein>
<evidence type="ECO:0000256" key="1">
    <source>
        <dbReference type="SAM" id="MobiDB-lite"/>
    </source>
</evidence>
<evidence type="ECO:0000313" key="2">
    <source>
        <dbReference type="EMBL" id="SHL80536.1"/>
    </source>
</evidence>
<accession>A0A1M7DM05</accession>
<name>A0A1M7DM05_9BRAD</name>
<reference evidence="2 3" key="1">
    <citation type="submission" date="2016-11" db="EMBL/GenBank/DDBJ databases">
        <authorList>
            <person name="Jaros S."/>
            <person name="Januszkiewicz K."/>
            <person name="Wedrychowicz H."/>
        </authorList>
    </citation>
    <scope>NUCLEOTIDE SEQUENCE [LARGE SCALE GENOMIC DNA]</scope>
    <source>
        <strain evidence="2 3">GAS499</strain>
    </source>
</reference>
<dbReference type="Proteomes" id="UP000189935">
    <property type="component" value="Chromosome I"/>
</dbReference>
<sequence>MKSGPFNQVVHTGSRPLPEQDAAGDGGAVYSTFPAVVELNSVGVVASWTPTPPLTFEASCAVPLKFAISTQPHYEAYGRFIFRPLLLGPLPG</sequence>
<feature type="region of interest" description="Disordered" evidence="1">
    <location>
        <begin position="1"/>
        <end position="23"/>
    </location>
</feature>
<feature type="compositionally biased region" description="Polar residues" evidence="1">
    <location>
        <begin position="1"/>
        <end position="11"/>
    </location>
</feature>